<evidence type="ECO:0000259" key="6">
    <source>
        <dbReference type="Pfam" id="PF01782"/>
    </source>
</evidence>
<name>A0A0R2M3B3_9LACO</name>
<dbReference type="PATRIC" id="fig|942150.3.peg.558"/>
<dbReference type="OrthoDB" id="9810331at2"/>
<dbReference type="GO" id="GO:0005737">
    <property type="term" value="C:cytoplasm"/>
    <property type="evidence" value="ECO:0007669"/>
    <property type="project" value="UniProtKB-SubCell"/>
</dbReference>
<evidence type="ECO:0000313" key="9">
    <source>
        <dbReference type="Proteomes" id="UP000051783"/>
    </source>
</evidence>
<dbReference type="PANTHER" id="PTHR33692">
    <property type="entry name" value="RIBOSOME MATURATION FACTOR RIMM"/>
    <property type="match status" value="1"/>
</dbReference>
<protein>
    <recommendedName>
        <fullName evidence="5">Ribosome maturation factor RimM</fullName>
    </recommendedName>
</protein>
<dbReference type="HAMAP" id="MF_00014">
    <property type="entry name" value="Ribosome_mat_RimM"/>
    <property type="match status" value="1"/>
</dbReference>
<dbReference type="STRING" id="942150.IV64_GL000545"/>
<dbReference type="InterPro" id="IPR002676">
    <property type="entry name" value="RimM_N"/>
</dbReference>
<comment type="function">
    <text evidence="5">An accessory protein needed during the final step in the assembly of 30S ribosomal subunit, possibly for assembly of the head region. Essential for efficient processing of 16S rRNA. May be needed both before and after RbfA during the maturation of 16S rRNA. It has affinity for free ribosomal 30S subunits but not for 70S ribosomes.</text>
</comment>
<dbReference type="GO" id="GO:0043022">
    <property type="term" value="F:ribosome binding"/>
    <property type="evidence" value="ECO:0007669"/>
    <property type="project" value="InterPro"/>
</dbReference>
<comment type="similarity">
    <text evidence="5">Belongs to the RimM family.</text>
</comment>
<dbReference type="InterPro" id="IPR027275">
    <property type="entry name" value="PRC-brl_dom"/>
</dbReference>
<gene>
    <name evidence="5" type="primary">rimM</name>
    <name evidence="8" type="ORF">IV64_GL000545</name>
</gene>
<dbReference type="GO" id="GO:0006364">
    <property type="term" value="P:rRNA processing"/>
    <property type="evidence" value="ECO:0007669"/>
    <property type="project" value="UniProtKB-UniRule"/>
</dbReference>
<dbReference type="GO" id="GO:0005840">
    <property type="term" value="C:ribosome"/>
    <property type="evidence" value="ECO:0007669"/>
    <property type="project" value="InterPro"/>
</dbReference>
<keyword evidence="9" id="KW-1185">Reference proteome</keyword>
<dbReference type="InterPro" id="IPR011961">
    <property type="entry name" value="RimM"/>
</dbReference>
<keyword evidence="4 5" id="KW-0143">Chaperone</keyword>
<evidence type="ECO:0000313" key="8">
    <source>
        <dbReference type="EMBL" id="KRO08457.1"/>
    </source>
</evidence>
<reference evidence="8 9" key="1">
    <citation type="journal article" date="2015" name="Genome Announc.">
        <title>Expanding the biotechnology potential of lactobacilli through comparative genomics of 213 strains and associated genera.</title>
        <authorList>
            <person name="Sun Z."/>
            <person name="Harris H.M."/>
            <person name="McCann A."/>
            <person name="Guo C."/>
            <person name="Argimon S."/>
            <person name="Zhang W."/>
            <person name="Yang X."/>
            <person name="Jeffery I.B."/>
            <person name="Cooney J.C."/>
            <person name="Kagawa T.F."/>
            <person name="Liu W."/>
            <person name="Song Y."/>
            <person name="Salvetti E."/>
            <person name="Wrobel A."/>
            <person name="Rasinkangas P."/>
            <person name="Parkhill J."/>
            <person name="Rea M.C."/>
            <person name="O'Sullivan O."/>
            <person name="Ritari J."/>
            <person name="Douillard F.P."/>
            <person name="Paul Ross R."/>
            <person name="Yang R."/>
            <person name="Briner A.E."/>
            <person name="Felis G.E."/>
            <person name="de Vos W.M."/>
            <person name="Barrangou R."/>
            <person name="Klaenhammer T.R."/>
            <person name="Caufield P.W."/>
            <person name="Cui Y."/>
            <person name="Zhang H."/>
            <person name="O'Toole P.W."/>
        </authorList>
    </citation>
    <scope>NUCLEOTIDE SEQUENCE [LARGE SCALE GENOMIC DNA]</scope>
    <source>
        <strain evidence="8 9">LMG 26013</strain>
    </source>
</reference>
<dbReference type="PANTHER" id="PTHR33692:SF1">
    <property type="entry name" value="RIBOSOME MATURATION FACTOR RIMM"/>
    <property type="match status" value="1"/>
</dbReference>
<keyword evidence="2 5" id="KW-0690">Ribosome biogenesis</keyword>
<dbReference type="InterPro" id="IPR036976">
    <property type="entry name" value="RimM_N_sf"/>
</dbReference>
<dbReference type="AlphaFoldDB" id="A0A0R2M3B3"/>
<keyword evidence="1 5" id="KW-0963">Cytoplasm</keyword>
<comment type="caution">
    <text evidence="8">The sequence shown here is derived from an EMBL/GenBank/DDBJ whole genome shotgun (WGS) entry which is preliminary data.</text>
</comment>
<dbReference type="EMBL" id="JQCL01000080">
    <property type="protein sequence ID" value="KRO08457.1"/>
    <property type="molecule type" value="Genomic_DNA"/>
</dbReference>
<evidence type="ECO:0000259" key="7">
    <source>
        <dbReference type="Pfam" id="PF05239"/>
    </source>
</evidence>
<evidence type="ECO:0000256" key="3">
    <source>
        <dbReference type="ARBA" id="ARBA00022552"/>
    </source>
</evidence>
<dbReference type="InterPro" id="IPR009000">
    <property type="entry name" value="Transl_B-barrel_sf"/>
</dbReference>
<proteinExistence type="inferred from homology"/>
<sequence>MDYYRIGTLVNTHGIRGEVKVVVITDFPKKRFKVGQQVTLFKSPDKTMNGVTVTIATSRQQKGLFFLTFKGLGNINDVEQYKGWTIMVKAEELHKLPAGEYYYHQIIGLSVVTTDGETLGKIKEILAPGANDVWVVQRDHGQDDVLLPKIPQVIKKVDLDAGVVTVELMEGLID</sequence>
<feature type="domain" description="PRC-barrel" evidence="7">
    <location>
        <begin position="99"/>
        <end position="172"/>
    </location>
</feature>
<comment type="subunit">
    <text evidence="5">Binds ribosomal protein uS19.</text>
</comment>
<evidence type="ECO:0000256" key="4">
    <source>
        <dbReference type="ARBA" id="ARBA00023186"/>
    </source>
</evidence>
<accession>A0A0R2M3B3</accession>
<dbReference type="GO" id="GO:0042274">
    <property type="term" value="P:ribosomal small subunit biogenesis"/>
    <property type="evidence" value="ECO:0007669"/>
    <property type="project" value="UniProtKB-UniRule"/>
</dbReference>
<dbReference type="Proteomes" id="UP000051783">
    <property type="component" value="Unassembled WGS sequence"/>
</dbReference>
<dbReference type="Pfam" id="PF01782">
    <property type="entry name" value="RimM"/>
    <property type="match status" value="1"/>
</dbReference>
<evidence type="ECO:0000256" key="1">
    <source>
        <dbReference type="ARBA" id="ARBA00022490"/>
    </source>
</evidence>
<organism evidence="8 9">
    <name type="scientific">Lactiplantibacillus xiangfangensis</name>
    <dbReference type="NCBI Taxonomy" id="942150"/>
    <lineage>
        <taxon>Bacteria</taxon>
        <taxon>Bacillati</taxon>
        <taxon>Bacillota</taxon>
        <taxon>Bacilli</taxon>
        <taxon>Lactobacillales</taxon>
        <taxon>Lactobacillaceae</taxon>
        <taxon>Lactiplantibacillus</taxon>
    </lineage>
</organism>
<dbReference type="SUPFAM" id="SSF50346">
    <property type="entry name" value="PRC-barrel domain"/>
    <property type="match status" value="1"/>
</dbReference>
<feature type="domain" description="RimM N-terminal" evidence="6">
    <location>
        <begin position="6"/>
        <end position="91"/>
    </location>
</feature>
<dbReference type="Pfam" id="PF05239">
    <property type="entry name" value="PRC"/>
    <property type="match status" value="1"/>
</dbReference>
<comment type="domain">
    <text evidence="5">The PRC barrel domain binds ribosomal protein uS19.</text>
</comment>
<evidence type="ECO:0000256" key="2">
    <source>
        <dbReference type="ARBA" id="ARBA00022517"/>
    </source>
</evidence>
<keyword evidence="3 5" id="KW-0698">rRNA processing</keyword>
<evidence type="ECO:0000256" key="5">
    <source>
        <dbReference type="HAMAP-Rule" id="MF_00014"/>
    </source>
</evidence>
<comment type="subcellular location">
    <subcellularLocation>
        <location evidence="5">Cytoplasm</location>
    </subcellularLocation>
</comment>
<dbReference type="Gene3D" id="2.30.30.240">
    <property type="entry name" value="PRC-barrel domain"/>
    <property type="match status" value="1"/>
</dbReference>
<dbReference type="SUPFAM" id="SSF50447">
    <property type="entry name" value="Translation proteins"/>
    <property type="match status" value="1"/>
</dbReference>
<dbReference type="NCBIfam" id="TIGR02273">
    <property type="entry name" value="16S_RimM"/>
    <property type="match status" value="1"/>
</dbReference>
<dbReference type="RefSeq" id="WP_057707051.1">
    <property type="nucleotide sequence ID" value="NZ_JQCL01000080.1"/>
</dbReference>
<dbReference type="InterPro" id="IPR011033">
    <property type="entry name" value="PRC_barrel-like_sf"/>
</dbReference>
<dbReference type="Gene3D" id="2.40.30.60">
    <property type="entry name" value="RimM"/>
    <property type="match status" value="1"/>
</dbReference>